<name>A0A0R3PGY8_ANGCS</name>
<sequence>MQRPTIVSSKESLRSPSIPLIRFDFNDKPRRPDFDDSPYIAPISSQHNYSCERSSEDLVKETGVNPTDEESNLDQNATLRSSMLSNDEKAYLRLIRDFAYVHREPNTHGFRTLENITNSLPPKSMDYWVQLIQSHLQEVEVDTFRNTVRQPLYFKKKTP</sequence>
<dbReference type="WBParaSite" id="ACOC_0000360001-mRNA-1">
    <property type="protein sequence ID" value="ACOC_0000360001-mRNA-1"/>
    <property type="gene ID" value="ACOC_0000360001"/>
</dbReference>
<dbReference type="EMBL" id="UYYA01001177">
    <property type="protein sequence ID" value="VDM55186.1"/>
    <property type="molecule type" value="Genomic_DNA"/>
</dbReference>
<gene>
    <name evidence="2" type="ORF">ACOC_LOCUS3601</name>
</gene>
<evidence type="ECO:0000313" key="3">
    <source>
        <dbReference type="Proteomes" id="UP000267027"/>
    </source>
</evidence>
<reference evidence="2 3" key="2">
    <citation type="submission" date="2018-11" db="EMBL/GenBank/DDBJ databases">
        <authorList>
            <consortium name="Pathogen Informatics"/>
        </authorList>
    </citation>
    <scope>NUCLEOTIDE SEQUENCE [LARGE SCALE GENOMIC DNA]</scope>
    <source>
        <strain evidence="2 3">Costa Rica</strain>
    </source>
</reference>
<evidence type="ECO:0000256" key="1">
    <source>
        <dbReference type="SAM" id="MobiDB-lite"/>
    </source>
</evidence>
<reference evidence="4" key="1">
    <citation type="submission" date="2017-02" db="UniProtKB">
        <authorList>
            <consortium name="WormBaseParasite"/>
        </authorList>
    </citation>
    <scope>IDENTIFICATION</scope>
</reference>
<feature type="compositionally biased region" description="Basic and acidic residues" evidence="1">
    <location>
        <begin position="24"/>
        <end position="34"/>
    </location>
</feature>
<dbReference type="OrthoDB" id="5841962at2759"/>
<accession>A0A0R3PGY8</accession>
<keyword evidence="3" id="KW-1185">Reference proteome</keyword>
<proteinExistence type="predicted"/>
<dbReference type="Proteomes" id="UP000267027">
    <property type="component" value="Unassembled WGS sequence"/>
</dbReference>
<feature type="region of interest" description="Disordered" evidence="1">
    <location>
        <begin position="54"/>
        <end position="73"/>
    </location>
</feature>
<evidence type="ECO:0000313" key="4">
    <source>
        <dbReference type="WBParaSite" id="ACOC_0000360001-mRNA-1"/>
    </source>
</evidence>
<organism evidence="4">
    <name type="scientific">Angiostrongylus costaricensis</name>
    <name type="common">Nematode worm</name>
    <dbReference type="NCBI Taxonomy" id="334426"/>
    <lineage>
        <taxon>Eukaryota</taxon>
        <taxon>Metazoa</taxon>
        <taxon>Ecdysozoa</taxon>
        <taxon>Nematoda</taxon>
        <taxon>Chromadorea</taxon>
        <taxon>Rhabditida</taxon>
        <taxon>Rhabditina</taxon>
        <taxon>Rhabditomorpha</taxon>
        <taxon>Strongyloidea</taxon>
        <taxon>Metastrongylidae</taxon>
        <taxon>Angiostrongylus</taxon>
    </lineage>
</organism>
<feature type="region of interest" description="Disordered" evidence="1">
    <location>
        <begin position="22"/>
        <end position="46"/>
    </location>
</feature>
<dbReference type="AlphaFoldDB" id="A0A0R3PGY8"/>
<protein>
    <submittedName>
        <fullName evidence="4">HTH OST-type domain-containing protein</fullName>
    </submittedName>
</protein>
<evidence type="ECO:0000313" key="2">
    <source>
        <dbReference type="EMBL" id="VDM55186.1"/>
    </source>
</evidence>